<accession>A0A7X1F8A0</accession>
<dbReference type="InterPro" id="IPR036182">
    <property type="entry name" value="PCuAC_sf"/>
</dbReference>
<dbReference type="RefSeq" id="WP_185683492.1">
    <property type="nucleotide sequence ID" value="NZ_JACLAU010000014.1"/>
</dbReference>
<dbReference type="PROSITE" id="PS51257">
    <property type="entry name" value="PROKAR_LIPOPROTEIN"/>
    <property type="match status" value="1"/>
</dbReference>
<dbReference type="SUPFAM" id="SSF110087">
    <property type="entry name" value="DR1885-like metal-binding protein"/>
    <property type="match status" value="1"/>
</dbReference>
<sequence length="163" mass="16235">MRSCVRVLPLVLVAALSACGDGKPVAPQPTGSAAVAPEAKPGLALTGGRLVLPAVKGNPGAVYFVLRNGSDKPVTLAAVDVAGAGMAMLHETTQADGHSTMAELKDPVIAPGATLELAPGGKHVMLDGVPADWKPGGTAELTLVFADGDKLSAQLKVEAPGGD</sequence>
<dbReference type="PANTHER" id="PTHR36302">
    <property type="entry name" value="BLR7088 PROTEIN"/>
    <property type="match status" value="1"/>
</dbReference>
<evidence type="ECO:0000256" key="1">
    <source>
        <dbReference type="SAM" id="SignalP"/>
    </source>
</evidence>
<dbReference type="Pfam" id="PF04314">
    <property type="entry name" value="PCuAC"/>
    <property type="match status" value="1"/>
</dbReference>
<keyword evidence="3" id="KW-1185">Reference proteome</keyword>
<dbReference type="InterPro" id="IPR058248">
    <property type="entry name" value="Lxx211020-like"/>
</dbReference>
<evidence type="ECO:0000313" key="3">
    <source>
        <dbReference type="Proteomes" id="UP000520156"/>
    </source>
</evidence>
<name>A0A7X1F8A0_9SPHN</name>
<dbReference type="Proteomes" id="UP000520156">
    <property type="component" value="Unassembled WGS sequence"/>
</dbReference>
<dbReference type="InterPro" id="IPR007410">
    <property type="entry name" value="LpqE-like"/>
</dbReference>
<keyword evidence="1" id="KW-0732">Signal</keyword>
<reference evidence="2 3" key="1">
    <citation type="submission" date="2020-08" db="EMBL/GenBank/DDBJ databases">
        <title>The genome sequence of Novosphingobium flavum 4Y4.</title>
        <authorList>
            <person name="Liu Y."/>
        </authorList>
    </citation>
    <scope>NUCLEOTIDE SEQUENCE [LARGE SCALE GENOMIC DNA]</scope>
    <source>
        <strain evidence="2 3">4Y4</strain>
    </source>
</reference>
<evidence type="ECO:0000313" key="2">
    <source>
        <dbReference type="EMBL" id="MBC2652074.1"/>
    </source>
</evidence>
<protein>
    <submittedName>
        <fullName evidence="2">Copper chaperone PCu(A)C</fullName>
    </submittedName>
</protein>
<comment type="caution">
    <text evidence="2">The sequence shown here is derived from an EMBL/GenBank/DDBJ whole genome shotgun (WGS) entry which is preliminary data.</text>
</comment>
<organism evidence="2 3">
    <name type="scientific">Novosphingobium aerophilum</name>
    <dbReference type="NCBI Taxonomy" id="2839843"/>
    <lineage>
        <taxon>Bacteria</taxon>
        <taxon>Pseudomonadati</taxon>
        <taxon>Pseudomonadota</taxon>
        <taxon>Alphaproteobacteria</taxon>
        <taxon>Sphingomonadales</taxon>
        <taxon>Sphingomonadaceae</taxon>
        <taxon>Novosphingobium</taxon>
    </lineage>
</organism>
<gene>
    <name evidence="2" type="ORF">H7F49_10195</name>
</gene>
<feature type="signal peptide" evidence="1">
    <location>
        <begin position="1"/>
        <end position="20"/>
    </location>
</feature>
<dbReference type="EMBL" id="JACLAU010000014">
    <property type="protein sequence ID" value="MBC2652074.1"/>
    <property type="molecule type" value="Genomic_DNA"/>
</dbReference>
<feature type="chain" id="PRO_5030981635" evidence="1">
    <location>
        <begin position="21"/>
        <end position="163"/>
    </location>
</feature>
<dbReference type="AlphaFoldDB" id="A0A7X1F8A0"/>
<dbReference type="PANTHER" id="PTHR36302:SF1">
    <property type="entry name" value="COPPER CHAPERONE PCU(A)C"/>
    <property type="match status" value="1"/>
</dbReference>
<dbReference type="Gene3D" id="2.60.40.1890">
    <property type="entry name" value="PCu(A)C copper chaperone"/>
    <property type="match status" value="1"/>
</dbReference>
<proteinExistence type="predicted"/>